<dbReference type="Pfam" id="PF13191">
    <property type="entry name" value="AAA_16"/>
    <property type="match status" value="1"/>
</dbReference>
<dbReference type="CDD" id="cd14014">
    <property type="entry name" value="STKc_PknB_like"/>
    <property type="match status" value="1"/>
</dbReference>
<dbReference type="PANTHER" id="PTHR43642:SF1">
    <property type="entry name" value="HYBRID SIGNAL TRANSDUCTION HISTIDINE KINASE G"/>
    <property type="match status" value="1"/>
</dbReference>
<dbReference type="PROSITE" id="PS50011">
    <property type="entry name" value="PROTEIN_KINASE_DOM"/>
    <property type="match status" value="1"/>
</dbReference>
<dbReference type="Gene3D" id="3.40.50.300">
    <property type="entry name" value="P-loop containing nucleotide triphosphate hydrolases"/>
    <property type="match status" value="1"/>
</dbReference>
<dbReference type="InterPro" id="IPR016032">
    <property type="entry name" value="Sig_transdc_resp-reg_C-effctor"/>
</dbReference>
<dbReference type="SUPFAM" id="SSF52540">
    <property type="entry name" value="P-loop containing nucleoside triphosphate hydrolases"/>
    <property type="match status" value="1"/>
</dbReference>
<dbReference type="InterPro" id="IPR008271">
    <property type="entry name" value="Ser/Thr_kinase_AS"/>
</dbReference>
<dbReference type="SUPFAM" id="SSF55781">
    <property type="entry name" value="GAF domain-like"/>
    <property type="match status" value="1"/>
</dbReference>
<dbReference type="GO" id="GO:0003677">
    <property type="term" value="F:DNA binding"/>
    <property type="evidence" value="ECO:0007669"/>
    <property type="project" value="InterPro"/>
</dbReference>
<dbReference type="Pfam" id="PF01590">
    <property type="entry name" value="GAF"/>
    <property type="match status" value="1"/>
</dbReference>
<dbReference type="PROSITE" id="PS00622">
    <property type="entry name" value="HTH_LUXR_1"/>
    <property type="match status" value="1"/>
</dbReference>
<protein>
    <submittedName>
        <fullName evidence="5">Predicted ATPase</fullName>
    </submittedName>
</protein>
<dbReference type="GO" id="GO:0006355">
    <property type="term" value="P:regulation of DNA-templated transcription"/>
    <property type="evidence" value="ECO:0007669"/>
    <property type="project" value="InterPro"/>
</dbReference>
<dbReference type="InterPro" id="IPR029016">
    <property type="entry name" value="GAF-like_dom_sf"/>
</dbReference>
<dbReference type="InterPro" id="IPR000719">
    <property type="entry name" value="Prot_kinase_dom"/>
</dbReference>
<feature type="domain" description="HTH luxR-type" evidence="4">
    <location>
        <begin position="1507"/>
        <end position="1572"/>
    </location>
</feature>
<dbReference type="SUPFAM" id="SSF46894">
    <property type="entry name" value="C-terminal effector domain of the bipartite response regulators"/>
    <property type="match status" value="1"/>
</dbReference>
<gene>
    <name evidence="5" type="ORF">SAMN05660649_03763</name>
</gene>
<dbReference type="InterPro" id="IPR041664">
    <property type="entry name" value="AAA_16"/>
</dbReference>
<proteinExistence type="predicted"/>
<dbReference type="PROSITE" id="PS50043">
    <property type="entry name" value="HTH_LUXR_2"/>
    <property type="match status" value="1"/>
</dbReference>
<dbReference type="Gene3D" id="1.10.10.10">
    <property type="entry name" value="Winged helix-like DNA-binding domain superfamily/Winged helix DNA-binding domain"/>
    <property type="match status" value="1"/>
</dbReference>
<dbReference type="PROSITE" id="PS00108">
    <property type="entry name" value="PROTEIN_KINASE_ST"/>
    <property type="match status" value="1"/>
</dbReference>
<dbReference type="Proteomes" id="UP000199337">
    <property type="component" value="Unassembled WGS sequence"/>
</dbReference>
<evidence type="ECO:0000313" key="5">
    <source>
        <dbReference type="EMBL" id="SFH07394.1"/>
    </source>
</evidence>
<dbReference type="InterPro" id="IPR027417">
    <property type="entry name" value="P-loop_NTPase"/>
</dbReference>
<keyword evidence="6" id="KW-1185">Reference proteome</keyword>
<sequence>MDRNPLPPNQLTTNQLTANQMFTLPGYIIIEEIHENNRIKVYRGLTAGDRLPVIIKAVRSVTANPVSISKLLYEYEISRNLDIEGIIKPARLEQNGVTIALIMEDIGAVSLRKHLAGNRPDLPGFFSMSVQLVQTLGELHQQGVIHRDLKPDNILIHPASGEVKIIDFSTAILVSVDSANASLPTAPAGTPAYMSPEQTGRINTITDCRSDFYSLGVVFYEMLTGQLPLRAENPVQWVYAHTAQKPVPPCKINPEIPPAISAIIMKLLSKTAEKRYQSAGGLLWDLEECRRQWNQSGIINPFPPGRADTAGRFQLPQKLYGREKEIAALTDAFGHVCYGQAALVMVSGYAGTGKTVLINETLRSLTAAGGYFVSGKFGQLRHNVPYAPFIQAFGNLMRQLLTESREKLAAWKKKLLRALGGSGAVIAGVIPEVELITGPQPAVEQLQPLEAQNRFRMVFRNFVRVFAKRKHPLVIFLDDLQWADPASLQLIRFLGDDPDSRCLLLVGAYRDNETAGAHPVLETLAELQKADIQVRHIALTPLDPVQAGQFIAGSLGCSEEKAAPLAEILHRKTGGNPFFLGQLLQSLYKENLIAFNPEKGCWEWDPASLQAIPIADDIIEFMLGNLHKLPEETRNTLMLAACIGNAFDLKTLAVACEKTPAATARGLLPAVLDGLALRVSHFDDEYEFLHDRVQQAAYSLIPEEQKKELHLKLGRLILEHTGRDELDAKILLIMDLVNSGLDLIVDPAEKIKLAGHNLTAGRKAKASTAYVAALNYFRAGVELLPEDAWEKHYQLTYDLYLERSQCEYFGANSETAEQLFDIILTRAKTELERAGVYGKKIEFYSATGKYAAAIQLGIKALRKLGVGLPPNPGKIDFIKELIIFKWRMRGKKTGELVNLPEMSDPLQRKALELLILIASAANLTNPDLYGLILLKIGNFTLKHGHTDLSLIGYAGYSITIGSMLGNYAGGHEFEQVCLQVAGKYDNSSYKCIAYFLLGSFVAHWAQPGLTGVDYLQNSIRYGQESGQVLFIGYALSVIIENKYLLGIPLKEVAEEVKYCYNFAKRMKHENSFINAIIYQSFVSALMGFTGDPFTFNAAGYDENSLMELIKDDNLALLTYWLTKIQLGYLLGDYENALTVAEKAHDNIDALIGFRMFAEYNFYYSLVITAVYDGLPPGKKRKYRKMLKKNQRQMKKWANSCNENFLHKYLLVAAEMSRLCGKGQETMALYDRAAQSARENGCIHMEALANELAARYYLAAGREKIARAYMSDACRGYCRWGAMAKARALQEQFPRLLAGIVPEHEKYDPAKVLKSAFQISTESDSDPAGDLDLCAIRKTVQNLSEATDPGTLLKSFLDIAIENAGADKGYVLLEKDGELFIEALKESEHPAAVIAPAPLEESNGLSRAVVRYVARTLEPVVLNGGDQAGIFAGDPYITQSPAKSIVCLPVLFQGIPVGVLYLENSLMAGVFMPDRLEVLKLLSSQMAYVKKLQSFLEEGAAAMMDETPPPPAGPLTERELEVLSLIAAGMSNKEIALRLQLTLSTVKSHILNIYGKLQVNRRVQAIIRAKELKLLK</sequence>
<dbReference type="InterPro" id="IPR053159">
    <property type="entry name" value="Hybrid_Histidine_Kinase"/>
</dbReference>
<keyword evidence="2" id="KW-0804">Transcription</keyword>
<dbReference type="InterPro" id="IPR011009">
    <property type="entry name" value="Kinase-like_dom_sf"/>
</dbReference>
<name>A0A1I2X1E8_9FIRM</name>
<dbReference type="Gene3D" id="1.10.510.10">
    <property type="entry name" value="Transferase(Phosphotransferase) domain 1"/>
    <property type="match status" value="1"/>
</dbReference>
<dbReference type="PRINTS" id="PR00038">
    <property type="entry name" value="HTHLUXR"/>
</dbReference>
<evidence type="ECO:0000259" key="3">
    <source>
        <dbReference type="PROSITE" id="PS50011"/>
    </source>
</evidence>
<keyword evidence="1" id="KW-0805">Transcription regulation</keyword>
<evidence type="ECO:0000259" key="4">
    <source>
        <dbReference type="PROSITE" id="PS50043"/>
    </source>
</evidence>
<dbReference type="PANTHER" id="PTHR43642">
    <property type="entry name" value="HYBRID SIGNAL TRANSDUCTION HISTIDINE KINASE G"/>
    <property type="match status" value="1"/>
</dbReference>
<dbReference type="GO" id="GO:0004672">
    <property type="term" value="F:protein kinase activity"/>
    <property type="evidence" value="ECO:0007669"/>
    <property type="project" value="InterPro"/>
</dbReference>
<dbReference type="CDD" id="cd06170">
    <property type="entry name" value="LuxR_C_like"/>
    <property type="match status" value="1"/>
</dbReference>
<dbReference type="EMBL" id="FOOX01000015">
    <property type="protein sequence ID" value="SFH07394.1"/>
    <property type="molecule type" value="Genomic_DNA"/>
</dbReference>
<dbReference type="InterPro" id="IPR000792">
    <property type="entry name" value="Tscrpt_reg_LuxR_C"/>
</dbReference>
<reference evidence="6" key="1">
    <citation type="submission" date="2016-10" db="EMBL/GenBank/DDBJ databases">
        <authorList>
            <person name="Varghese N."/>
            <person name="Submissions S."/>
        </authorList>
    </citation>
    <scope>NUCLEOTIDE SEQUENCE [LARGE SCALE GENOMIC DNA]</scope>
    <source>
        <strain evidence="6">DSM 17038</strain>
    </source>
</reference>
<feature type="domain" description="Protein kinase" evidence="3">
    <location>
        <begin position="27"/>
        <end position="294"/>
    </location>
</feature>
<dbReference type="SMART" id="SM00421">
    <property type="entry name" value="HTH_LUXR"/>
    <property type="match status" value="1"/>
</dbReference>
<dbReference type="Gene3D" id="3.30.450.40">
    <property type="match status" value="1"/>
</dbReference>
<dbReference type="SMART" id="SM00220">
    <property type="entry name" value="S_TKc"/>
    <property type="match status" value="1"/>
</dbReference>
<dbReference type="InterPro" id="IPR036388">
    <property type="entry name" value="WH-like_DNA-bd_sf"/>
</dbReference>
<evidence type="ECO:0000256" key="1">
    <source>
        <dbReference type="ARBA" id="ARBA00023015"/>
    </source>
</evidence>
<dbReference type="InterPro" id="IPR003018">
    <property type="entry name" value="GAF"/>
</dbReference>
<dbReference type="SUPFAM" id="SSF56112">
    <property type="entry name" value="Protein kinase-like (PK-like)"/>
    <property type="match status" value="1"/>
</dbReference>
<dbReference type="SMART" id="SM00065">
    <property type="entry name" value="GAF"/>
    <property type="match status" value="1"/>
</dbReference>
<dbReference type="Pfam" id="PF00069">
    <property type="entry name" value="Pkinase"/>
    <property type="match status" value="1"/>
</dbReference>
<organism evidence="5 6">
    <name type="scientific">Desulfotruncus arcticus DSM 17038</name>
    <dbReference type="NCBI Taxonomy" id="1121424"/>
    <lineage>
        <taxon>Bacteria</taxon>
        <taxon>Bacillati</taxon>
        <taxon>Bacillota</taxon>
        <taxon>Clostridia</taxon>
        <taxon>Eubacteriales</taxon>
        <taxon>Desulfallaceae</taxon>
        <taxon>Desulfotruncus</taxon>
    </lineage>
</organism>
<dbReference type="STRING" id="341036.SAMN05660649_03763"/>
<accession>A0A1I2X1E8</accession>
<dbReference type="Pfam" id="PF00196">
    <property type="entry name" value="GerE"/>
    <property type="match status" value="1"/>
</dbReference>
<dbReference type="GO" id="GO:0005524">
    <property type="term" value="F:ATP binding"/>
    <property type="evidence" value="ECO:0007669"/>
    <property type="project" value="InterPro"/>
</dbReference>
<evidence type="ECO:0000313" key="6">
    <source>
        <dbReference type="Proteomes" id="UP000199337"/>
    </source>
</evidence>
<evidence type="ECO:0000256" key="2">
    <source>
        <dbReference type="ARBA" id="ARBA00023163"/>
    </source>
</evidence>